<evidence type="ECO:0000313" key="1">
    <source>
        <dbReference type="EMBL" id="HGF99980.1"/>
    </source>
</evidence>
<dbReference type="EMBL" id="DSPX01000043">
    <property type="protein sequence ID" value="HGF99980.1"/>
    <property type="molecule type" value="Genomic_DNA"/>
</dbReference>
<accession>A0A7C3ZKF8</accession>
<protein>
    <submittedName>
        <fullName evidence="1">Uncharacterized protein</fullName>
    </submittedName>
</protein>
<comment type="caution">
    <text evidence="1">The sequence shown here is derived from an EMBL/GenBank/DDBJ whole genome shotgun (WGS) entry which is preliminary data.</text>
</comment>
<gene>
    <name evidence="1" type="ORF">ENR15_04780</name>
</gene>
<name>A0A7C3ZKF8_9CYAN</name>
<reference evidence="1" key="1">
    <citation type="journal article" date="2020" name="mSystems">
        <title>Genome- and Community-Level Interaction Insights into Carbon Utilization and Element Cycling Functions of Hydrothermarchaeota in Hydrothermal Sediment.</title>
        <authorList>
            <person name="Zhou Z."/>
            <person name="Liu Y."/>
            <person name="Xu W."/>
            <person name="Pan J."/>
            <person name="Luo Z.H."/>
            <person name="Li M."/>
        </authorList>
    </citation>
    <scope>NUCLEOTIDE SEQUENCE [LARGE SCALE GENOMIC DNA]</scope>
    <source>
        <strain evidence="1">SpSt-374</strain>
    </source>
</reference>
<sequence>MSHIFCLGHFGLVKNAINKIIRAQHLFGQGDSTLSQHRLTLDGGAVQSQPTKAEDLKKVLSSRTGRITHKNYVLSIIASGGQVDEMLMIWSILP</sequence>
<proteinExistence type="predicted"/>
<organism evidence="1">
    <name type="scientific">Planktothricoides sp. SpSt-374</name>
    <dbReference type="NCBI Taxonomy" id="2282167"/>
    <lineage>
        <taxon>Bacteria</taxon>
        <taxon>Bacillati</taxon>
        <taxon>Cyanobacteriota</taxon>
        <taxon>Cyanophyceae</taxon>
        <taxon>Oscillatoriophycideae</taxon>
        <taxon>Oscillatoriales</taxon>
        <taxon>Oscillatoriaceae</taxon>
        <taxon>Planktothricoides</taxon>
    </lineage>
</organism>
<dbReference type="AlphaFoldDB" id="A0A7C3ZKF8"/>